<evidence type="ECO:0000313" key="2">
    <source>
        <dbReference type="Proteomes" id="UP000521313"/>
    </source>
</evidence>
<sequence length="179" mass="20373">MLSIKDPIKKNTEILLRNVNVIPNIIISTNRLVIGSNNDNIADVCAPTDLVPFCKKIRAHVLKIAIITRVITELLLIRNELPINKINPPYNKALPIVFIIDKHNILVCSKLSFSNEYKYIAYVNEDKKANDIPFIESPISSINPNTPNIAINIEIQMYLFGYILLSIQFKQITNNGYRK</sequence>
<comment type="caution">
    <text evidence="1">The sequence shown here is derived from an EMBL/GenBank/DDBJ whole genome shotgun (WGS) entry which is preliminary data.</text>
</comment>
<organism evidence="1 2">
    <name type="scientific">Faecalicoccus acidiformans</name>
    <dbReference type="NCBI Taxonomy" id="915173"/>
    <lineage>
        <taxon>Bacteria</taxon>
        <taxon>Bacillati</taxon>
        <taxon>Bacillota</taxon>
        <taxon>Erysipelotrichia</taxon>
        <taxon>Erysipelotrichales</taxon>
        <taxon>Erysipelotrichaceae</taxon>
        <taxon>Faecalicoccus</taxon>
    </lineage>
</organism>
<dbReference type="EMBL" id="JACHHD010000003">
    <property type="protein sequence ID" value="MBB5184335.1"/>
    <property type="molecule type" value="Genomic_DNA"/>
</dbReference>
<dbReference type="Proteomes" id="UP000521313">
    <property type="component" value="Unassembled WGS sequence"/>
</dbReference>
<evidence type="ECO:0000313" key="1">
    <source>
        <dbReference type="EMBL" id="MBB5184335.1"/>
    </source>
</evidence>
<accession>A0A7W8CZ72</accession>
<gene>
    <name evidence="1" type="ORF">HNQ43_000373</name>
</gene>
<name>A0A7W8CZ72_9FIRM</name>
<protein>
    <submittedName>
        <fullName evidence="1">Uncharacterized protein</fullName>
    </submittedName>
</protein>
<dbReference type="AlphaFoldDB" id="A0A7W8CZ72"/>
<reference evidence="1 2" key="1">
    <citation type="submission" date="2020-08" db="EMBL/GenBank/DDBJ databases">
        <title>Genomic Encyclopedia of Type Strains, Phase IV (KMG-IV): sequencing the most valuable type-strain genomes for metagenomic binning, comparative biology and taxonomic classification.</title>
        <authorList>
            <person name="Goeker M."/>
        </authorList>
    </citation>
    <scope>NUCLEOTIDE SEQUENCE [LARGE SCALE GENOMIC DNA]</scope>
    <source>
        <strain evidence="1 2">DSM 26963</strain>
    </source>
</reference>
<proteinExistence type="predicted"/>